<comment type="subcellular location">
    <subcellularLocation>
        <location evidence="3">Mitochondrion</location>
    </subcellularLocation>
</comment>
<evidence type="ECO:0000256" key="1">
    <source>
        <dbReference type="ARBA" id="ARBA00001166"/>
    </source>
</evidence>
<evidence type="ECO:0000256" key="6">
    <source>
        <dbReference type="ARBA" id="ARBA00023128"/>
    </source>
</evidence>
<dbReference type="Ensembl" id="ENSMMDT00005024242.1">
    <property type="protein sequence ID" value="ENSMMDP00005023731.1"/>
    <property type="gene ID" value="ENSMMDG00005011429.1"/>
</dbReference>
<protein>
    <recommendedName>
        <fullName evidence="9">Pseudouridylate synthase RPUSD4, mitochondrial</fullName>
    </recommendedName>
    <alternativeName>
        <fullName evidence="10">RNA pseudouridylate synthase domain-containing protein 4</fullName>
    </alternativeName>
</protein>
<dbReference type="SUPFAM" id="SSF55120">
    <property type="entry name" value="Pseudouridine synthase"/>
    <property type="match status" value="1"/>
</dbReference>
<dbReference type="GO" id="GO:0005739">
    <property type="term" value="C:mitochondrion"/>
    <property type="evidence" value="ECO:0007669"/>
    <property type="project" value="UniProtKB-SubCell"/>
</dbReference>
<proteinExistence type="inferred from homology"/>
<evidence type="ECO:0000256" key="11">
    <source>
        <dbReference type="SAM" id="MobiDB-lite"/>
    </source>
</evidence>
<evidence type="ECO:0000313" key="14">
    <source>
        <dbReference type="Proteomes" id="UP000472263"/>
    </source>
</evidence>
<dbReference type="InterPro" id="IPR020103">
    <property type="entry name" value="PsdUridine_synth_cat_dom_sf"/>
</dbReference>
<dbReference type="FunCoup" id="A0A667YRJ0">
    <property type="interactions" value="859"/>
</dbReference>
<dbReference type="GO" id="GO:0009982">
    <property type="term" value="F:pseudouridine synthase activity"/>
    <property type="evidence" value="ECO:0007669"/>
    <property type="project" value="InterPro"/>
</dbReference>
<organism evidence="13 14">
    <name type="scientific">Myripristis murdjan</name>
    <name type="common">pinecone soldierfish</name>
    <dbReference type="NCBI Taxonomy" id="586833"/>
    <lineage>
        <taxon>Eukaryota</taxon>
        <taxon>Metazoa</taxon>
        <taxon>Chordata</taxon>
        <taxon>Craniata</taxon>
        <taxon>Vertebrata</taxon>
        <taxon>Euteleostomi</taxon>
        <taxon>Actinopterygii</taxon>
        <taxon>Neopterygii</taxon>
        <taxon>Teleostei</taxon>
        <taxon>Neoteleostei</taxon>
        <taxon>Acanthomorphata</taxon>
        <taxon>Holocentriformes</taxon>
        <taxon>Holocentridae</taxon>
        <taxon>Myripristis</taxon>
    </lineage>
</organism>
<dbReference type="InterPro" id="IPR050188">
    <property type="entry name" value="RluA_PseudoU_synthase"/>
</dbReference>
<dbReference type="InParanoid" id="A0A667YRJ0"/>
<comment type="catalytic activity">
    <reaction evidence="8">
        <text>a uridine in tRNA = a pseudouridine in tRNA</text>
        <dbReference type="Rhea" id="RHEA:54572"/>
        <dbReference type="Rhea" id="RHEA-COMP:13339"/>
        <dbReference type="Rhea" id="RHEA-COMP:13934"/>
        <dbReference type="ChEBI" id="CHEBI:65314"/>
        <dbReference type="ChEBI" id="CHEBI:65315"/>
    </reaction>
</comment>
<reference evidence="13" key="1">
    <citation type="submission" date="2019-06" db="EMBL/GenBank/DDBJ databases">
        <authorList>
            <consortium name="Wellcome Sanger Institute Data Sharing"/>
        </authorList>
    </citation>
    <scope>NUCLEOTIDE SEQUENCE [LARGE SCALE GENOMIC DNA]</scope>
</reference>
<comment type="catalytic activity">
    <reaction evidence="1">
        <text>a uridine in mRNA = a pseudouridine in mRNA</text>
        <dbReference type="Rhea" id="RHEA:56644"/>
        <dbReference type="Rhea" id="RHEA-COMP:14658"/>
        <dbReference type="Rhea" id="RHEA-COMP:14659"/>
        <dbReference type="ChEBI" id="CHEBI:65314"/>
        <dbReference type="ChEBI" id="CHEBI:65315"/>
    </reaction>
</comment>
<evidence type="ECO:0000256" key="7">
    <source>
        <dbReference type="ARBA" id="ARBA00023235"/>
    </source>
</evidence>
<dbReference type="GO" id="GO:0003723">
    <property type="term" value="F:RNA binding"/>
    <property type="evidence" value="ECO:0007669"/>
    <property type="project" value="InterPro"/>
</dbReference>
<evidence type="ECO:0000313" key="13">
    <source>
        <dbReference type="Ensembl" id="ENSMMDP00005023731.1"/>
    </source>
</evidence>
<feature type="region of interest" description="Disordered" evidence="11">
    <location>
        <begin position="26"/>
        <end position="53"/>
    </location>
</feature>
<dbReference type="InterPro" id="IPR006145">
    <property type="entry name" value="PsdUridine_synth_RsuA/RluA"/>
</dbReference>
<dbReference type="OrthoDB" id="428658at2759"/>
<feature type="domain" description="Pseudouridine synthase RsuA/RluA-like" evidence="12">
    <location>
        <begin position="118"/>
        <end position="295"/>
    </location>
</feature>
<dbReference type="GeneTree" id="ENSGT00940000158436"/>
<dbReference type="Gene3D" id="3.30.2350.10">
    <property type="entry name" value="Pseudouridine synthase"/>
    <property type="match status" value="1"/>
</dbReference>
<keyword evidence="5" id="KW-0809">Transit peptide</keyword>
<dbReference type="CTD" id="84881"/>
<accession>A0A667YRJ0</accession>
<comment type="catalytic activity">
    <reaction evidence="2">
        <text>uridine in 5S rRNA = pseudouridine in 5S rRNA</text>
        <dbReference type="Rhea" id="RHEA:47036"/>
        <dbReference type="Rhea" id="RHEA-COMP:11730"/>
        <dbReference type="Rhea" id="RHEA-COMP:11731"/>
        <dbReference type="ChEBI" id="CHEBI:65314"/>
        <dbReference type="ChEBI" id="CHEBI:65315"/>
    </reaction>
</comment>
<comment type="similarity">
    <text evidence="4">Belongs to the pseudouridine synthase RluA family.</text>
</comment>
<reference evidence="13" key="2">
    <citation type="submission" date="2025-08" db="UniProtKB">
        <authorList>
            <consortium name="Ensembl"/>
        </authorList>
    </citation>
    <scope>IDENTIFICATION</scope>
</reference>
<keyword evidence="14" id="KW-1185">Reference proteome</keyword>
<dbReference type="GO" id="GO:0001522">
    <property type="term" value="P:pseudouridine synthesis"/>
    <property type="evidence" value="ECO:0007669"/>
    <property type="project" value="InterPro"/>
</dbReference>
<name>A0A667YRJ0_9TELE</name>
<evidence type="ECO:0000256" key="5">
    <source>
        <dbReference type="ARBA" id="ARBA00022946"/>
    </source>
</evidence>
<evidence type="ECO:0000256" key="8">
    <source>
        <dbReference type="ARBA" id="ARBA00036943"/>
    </source>
</evidence>
<reference evidence="13" key="3">
    <citation type="submission" date="2025-09" db="UniProtKB">
        <authorList>
            <consortium name="Ensembl"/>
        </authorList>
    </citation>
    <scope>IDENTIFICATION</scope>
</reference>
<keyword evidence="7" id="KW-0413">Isomerase</keyword>
<dbReference type="Pfam" id="PF00849">
    <property type="entry name" value="PseudoU_synth_2"/>
    <property type="match status" value="1"/>
</dbReference>
<dbReference type="PANTHER" id="PTHR21600">
    <property type="entry name" value="MITOCHONDRIAL RNA PSEUDOURIDINE SYNTHASE"/>
    <property type="match status" value="1"/>
</dbReference>
<evidence type="ECO:0000259" key="12">
    <source>
        <dbReference type="Pfam" id="PF00849"/>
    </source>
</evidence>
<dbReference type="SMR" id="A0A667YRJ0"/>
<dbReference type="AlphaFoldDB" id="A0A667YRJ0"/>
<dbReference type="FunFam" id="3.30.2350.10:FF:000015">
    <property type="entry name" value="Mitochondrial RNA pseudouridine synthase RPUSD4"/>
    <property type="match status" value="1"/>
</dbReference>
<dbReference type="PANTHER" id="PTHR21600:SF83">
    <property type="entry name" value="PSEUDOURIDYLATE SYNTHASE RPUSD4, MITOCHONDRIAL"/>
    <property type="match status" value="1"/>
</dbReference>
<evidence type="ECO:0000256" key="10">
    <source>
        <dbReference type="ARBA" id="ARBA00041563"/>
    </source>
</evidence>
<evidence type="ECO:0000256" key="9">
    <source>
        <dbReference type="ARBA" id="ARBA00039953"/>
    </source>
</evidence>
<evidence type="ECO:0000256" key="2">
    <source>
        <dbReference type="ARBA" id="ARBA00001896"/>
    </source>
</evidence>
<dbReference type="Proteomes" id="UP000472263">
    <property type="component" value="Chromosome 5"/>
</dbReference>
<dbReference type="CDD" id="cd02869">
    <property type="entry name" value="PseudoU_synth_RluA_like"/>
    <property type="match status" value="1"/>
</dbReference>
<evidence type="ECO:0000256" key="3">
    <source>
        <dbReference type="ARBA" id="ARBA00004173"/>
    </source>
</evidence>
<keyword evidence="6" id="KW-0496">Mitochondrion</keyword>
<evidence type="ECO:0000256" key="4">
    <source>
        <dbReference type="ARBA" id="ARBA00010876"/>
    </source>
</evidence>
<sequence length="385" mass="42882">MSRFRRVQDVCRSDWSLVLNTSHSRRLRSSGAASRSHAAAAEHAAGTQPGHKPRLRAIDLAQKIQQEKVKEKGAASPSLSAQDRRVTELRRLTRQLQKVHPNVLARHLDRGVLFQDRDVVVVNKPYGVPLHGGSGDGSGVTSISSVLPVLAKMMNGMKSGSQLFPCLRLEKETTGTLLLARSEEVAEHILNLHRNNQVQSKYWVVTVGVPVPSEGVIDIPLIEREVTGPQPHFKMALSPLYRLKESGDGMTRVRAHRQAHGAVTKYRVLDSSSGCSLVELQPLTRVKHQMRVHMALGLACPILGDHKYSHWSKLAPQNLPERVLGKLGLEQTKVRYLPLHLHARQLTLPENSRQPDISVSCPLPKYFTSTLRRLHLALPDEQEPE</sequence>
<gene>
    <name evidence="13" type="primary">RPUSD4</name>
    <name evidence="13" type="synonym">LOC115358730</name>
</gene>
<feature type="compositionally biased region" description="Low complexity" evidence="11">
    <location>
        <begin position="29"/>
        <end position="45"/>
    </location>
</feature>